<evidence type="ECO:0008006" key="5">
    <source>
        <dbReference type="Google" id="ProtNLM"/>
    </source>
</evidence>
<evidence type="ECO:0000313" key="2">
    <source>
        <dbReference type="EMBL" id="GGP29994.1"/>
    </source>
</evidence>
<protein>
    <recommendedName>
        <fullName evidence="5">DUF1641 domain-containing protein</fullName>
    </recommendedName>
</protein>
<dbReference type="RefSeq" id="WP_017869983.1">
    <property type="nucleotide sequence ID" value="NZ_BMLZ01000018.1"/>
</dbReference>
<name>A0AAV4K5K7_9DEIO</name>
<proteinExistence type="predicted"/>
<evidence type="ECO:0000313" key="1">
    <source>
        <dbReference type="EMBL" id="GGI87284.1"/>
    </source>
</evidence>
<evidence type="ECO:0000313" key="3">
    <source>
        <dbReference type="Proteomes" id="UP000630135"/>
    </source>
</evidence>
<dbReference type="Proteomes" id="UP000630135">
    <property type="component" value="Unassembled WGS sequence"/>
</dbReference>
<dbReference type="Proteomes" id="UP000652720">
    <property type="component" value="Unassembled WGS sequence"/>
</dbReference>
<reference evidence="1" key="2">
    <citation type="journal article" date="2014" name="Int. J. Syst. Evol. Microbiol.">
        <title>Complete genome sequence of Corynebacterium casei LMG S-19264T (=DSM 44701T), isolated from a smear-ripened cheese.</title>
        <authorList>
            <consortium name="US DOE Joint Genome Institute (JGI-PGF)"/>
            <person name="Walter F."/>
            <person name="Albersmeier A."/>
            <person name="Kalinowski J."/>
            <person name="Ruckert C."/>
        </authorList>
    </citation>
    <scope>NUCLEOTIDE SEQUENCE</scope>
    <source>
        <strain evidence="1">CGMCC 1.8885</strain>
    </source>
</reference>
<organism evidence="1 4">
    <name type="scientific">Deinococcus wulumuqiensis</name>
    <dbReference type="NCBI Taxonomy" id="980427"/>
    <lineage>
        <taxon>Bacteria</taxon>
        <taxon>Thermotogati</taxon>
        <taxon>Deinococcota</taxon>
        <taxon>Deinococci</taxon>
        <taxon>Deinococcales</taxon>
        <taxon>Deinococcaceae</taxon>
        <taxon>Deinococcus</taxon>
    </lineage>
</organism>
<dbReference type="EMBL" id="BMLZ01000018">
    <property type="protein sequence ID" value="GGP29994.1"/>
    <property type="molecule type" value="Genomic_DNA"/>
</dbReference>
<dbReference type="AlphaFoldDB" id="A0AAV4K5K7"/>
<gene>
    <name evidence="2" type="ORF">GCM10008021_16450</name>
    <name evidence="1" type="ORF">GCM10010914_22210</name>
</gene>
<reference evidence="2" key="1">
    <citation type="journal article" date="2014" name="Int. J. Syst. Evol. Microbiol.">
        <title>Complete genome of a new Firmicutes species belonging to the dominant human colonic microbiota ('Ruminococcus bicirculans') reveals two chromosomes and a selective capacity to utilize plant glucans.</title>
        <authorList>
            <consortium name="NISC Comparative Sequencing Program"/>
            <person name="Wegmann U."/>
            <person name="Louis P."/>
            <person name="Goesmann A."/>
            <person name="Henrissat B."/>
            <person name="Duncan S.H."/>
            <person name="Flint H.J."/>
        </authorList>
    </citation>
    <scope>NUCLEOTIDE SEQUENCE</scope>
    <source>
        <strain evidence="2">CGMCC 1.8884</strain>
    </source>
</reference>
<reference evidence="3" key="3">
    <citation type="journal article" date="2019" name="Int. J. Syst. Evol. Microbiol.">
        <title>The Global Catalogue of Microorganisms (GCM) 10K type strain sequencing project: providing services to taxonomists for standard genome sequencing and annotation.</title>
        <authorList>
            <consortium name="The Broad Institute Genomics Platform"/>
            <consortium name="The Broad Institute Genome Sequencing Center for Infectious Disease"/>
            <person name="Wu L."/>
            <person name="Ma J."/>
        </authorList>
    </citation>
    <scope>NUCLEOTIDE SEQUENCE [LARGE SCALE GENOMIC DNA]</scope>
    <source>
        <strain evidence="3">CGMCC 1.8884</strain>
    </source>
</reference>
<reference evidence="1" key="4">
    <citation type="submission" date="2023-08" db="EMBL/GenBank/DDBJ databases">
        <authorList>
            <person name="Sun Q."/>
            <person name="Zhou Y."/>
        </authorList>
    </citation>
    <scope>NUCLEOTIDE SEQUENCE</scope>
    <source>
        <strain evidence="2">CGMCC 1.8884</strain>
        <strain evidence="1">CGMCC 1.8885</strain>
    </source>
</reference>
<evidence type="ECO:0000313" key="4">
    <source>
        <dbReference type="Proteomes" id="UP000652720"/>
    </source>
</evidence>
<dbReference type="GeneID" id="59164419"/>
<comment type="caution">
    <text evidence="1">The sequence shown here is derived from an EMBL/GenBank/DDBJ whole genome shotgun (WGS) entry which is preliminary data.</text>
</comment>
<dbReference type="EMBL" id="BMMA01000022">
    <property type="protein sequence ID" value="GGI87284.1"/>
    <property type="molecule type" value="Genomic_DNA"/>
</dbReference>
<accession>A0AAV4K5K7</accession>
<sequence>MGLLHPLTQLGAKSSLWELVDLGQQVAGELGIPVPPEVTKMLDKLPSIADAVGSGDPQQLLGLVGPDIAQALGAQLDDPVLQSLVRGDLEGAKDSLLSYAGNLVNMKLDLGSQLHEALGDLGALRDMRGKLNGLLDIARDLPGALTDLTGMPILGEALELLAQHSPELAQVIRMASEQASRLDSQIRSVENLVGDVTRKIESVTDLRSLAELAVGELDQHIDGLGDVFGAAKSILGAIK</sequence>
<keyword evidence="3" id="KW-1185">Reference proteome</keyword>